<dbReference type="PANTHER" id="PTHR13696">
    <property type="entry name" value="P-LOOP CONTAINING NUCLEOSIDE TRIPHOSPHATE HYDROLASE"/>
    <property type="match status" value="1"/>
</dbReference>
<dbReference type="InterPro" id="IPR050678">
    <property type="entry name" value="DNA_Partitioning_ATPase"/>
</dbReference>
<dbReference type="CDD" id="cd02042">
    <property type="entry name" value="ParAB_family"/>
    <property type="match status" value="1"/>
</dbReference>
<feature type="domain" description="AAA" evidence="1">
    <location>
        <begin position="3"/>
        <end position="177"/>
    </location>
</feature>
<dbReference type="EMBL" id="MHOK01000003">
    <property type="protein sequence ID" value="OGZ62305.1"/>
    <property type="molecule type" value="Genomic_DNA"/>
</dbReference>
<dbReference type="SUPFAM" id="SSF52540">
    <property type="entry name" value="P-loop containing nucleoside triphosphate hydrolases"/>
    <property type="match status" value="1"/>
</dbReference>
<protein>
    <recommendedName>
        <fullName evidence="1">AAA domain-containing protein</fullName>
    </recommendedName>
</protein>
<gene>
    <name evidence="2" type="ORF">A3F94_00760</name>
</gene>
<comment type="caution">
    <text evidence="2">The sequence shown here is derived from an EMBL/GenBank/DDBJ whole genome shotgun (WGS) entry which is preliminary data.</text>
</comment>
<proteinExistence type="predicted"/>
<dbReference type="Proteomes" id="UP000176770">
    <property type="component" value="Unassembled WGS sequence"/>
</dbReference>
<dbReference type="Gene3D" id="3.40.50.300">
    <property type="entry name" value="P-loop containing nucleotide triphosphate hydrolases"/>
    <property type="match status" value="1"/>
</dbReference>
<accession>A0A1G2HII6</accession>
<evidence type="ECO:0000313" key="2">
    <source>
        <dbReference type="EMBL" id="OGZ62305.1"/>
    </source>
</evidence>
<dbReference type="FunFam" id="3.40.50.300:FF:000285">
    <property type="entry name" value="Sporulation initiation inhibitor Soj"/>
    <property type="match status" value="1"/>
</dbReference>
<reference evidence="2 3" key="1">
    <citation type="journal article" date="2016" name="Nat. Commun.">
        <title>Thousands of microbial genomes shed light on interconnected biogeochemical processes in an aquifer system.</title>
        <authorList>
            <person name="Anantharaman K."/>
            <person name="Brown C.T."/>
            <person name="Hug L.A."/>
            <person name="Sharon I."/>
            <person name="Castelle C.J."/>
            <person name="Probst A.J."/>
            <person name="Thomas B.C."/>
            <person name="Singh A."/>
            <person name="Wilkins M.J."/>
            <person name="Karaoz U."/>
            <person name="Brodie E.L."/>
            <person name="Williams K.H."/>
            <person name="Hubbard S.S."/>
            <person name="Banfield J.F."/>
        </authorList>
    </citation>
    <scope>NUCLEOTIDE SEQUENCE [LARGE SCALE GENOMIC DNA]</scope>
</reference>
<dbReference type="PRINTS" id="PR00091">
    <property type="entry name" value="NITROGNASEII"/>
</dbReference>
<dbReference type="PIRSF" id="PIRSF009320">
    <property type="entry name" value="Nuc_binding_HP_1000"/>
    <property type="match status" value="1"/>
</dbReference>
<dbReference type="PANTHER" id="PTHR13696:SF52">
    <property type="entry name" value="PARA FAMILY PROTEIN CT_582"/>
    <property type="match status" value="1"/>
</dbReference>
<name>A0A1G2HII6_9BACT</name>
<evidence type="ECO:0000259" key="1">
    <source>
        <dbReference type="Pfam" id="PF13614"/>
    </source>
</evidence>
<dbReference type="Pfam" id="PF13614">
    <property type="entry name" value="AAA_31"/>
    <property type="match status" value="1"/>
</dbReference>
<dbReference type="STRING" id="1802165.A3F94_00760"/>
<evidence type="ECO:0000313" key="3">
    <source>
        <dbReference type="Proteomes" id="UP000176770"/>
    </source>
</evidence>
<dbReference type="InterPro" id="IPR025669">
    <property type="entry name" value="AAA_dom"/>
</dbReference>
<dbReference type="InterPro" id="IPR027417">
    <property type="entry name" value="P-loop_NTPase"/>
</dbReference>
<dbReference type="AlphaFoldDB" id="A0A1G2HII6"/>
<sequence length="253" mass="27912">MGHVITVANQKGGVGKTTTVTNLGVYLAAYGKRVLIVDVDPQSNATSTFTSSKDLPMHIYHCLVGNVHPAEIVRPTGLFSLDIMPAHTDLAGATIELVNMDNREFRLQNIVNKLRHNYDFILIDCPPSLALLTLNGIVAADYILIPVQTEYYALEGLSQLLNSVNLVKDNLGCDIKILGALCTMHDKRNRFSREILKDIRHSFPGYVFEVIIPRNISLAEAPGYGRTIYQHDPGSIGANAYRQLAKEVINRLG</sequence>
<organism evidence="2 3">
    <name type="scientific">Candidatus Spechtbacteria bacterium RIFCSPLOWO2_12_FULL_38_22</name>
    <dbReference type="NCBI Taxonomy" id="1802165"/>
    <lineage>
        <taxon>Bacteria</taxon>
        <taxon>Candidatus Spechtiibacteriota</taxon>
    </lineage>
</organism>